<keyword evidence="1" id="KW-0677">Repeat</keyword>
<keyword evidence="3" id="KW-1185">Reference proteome</keyword>
<evidence type="ECO:0008006" key="4">
    <source>
        <dbReference type="Google" id="ProtNLM"/>
    </source>
</evidence>
<reference evidence="2" key="1">
    <citation type="submission" date="2019-06" db="EMBL/GenBank/DDBJ databases">
        <authorList>
            <person name="Zheng W."/>
        </authorList>
    </citation>
    <scope>NUCLEOTIDE SEQUENCE</scope>
    <source>
        <strain evidence="2">QDHG01</strain>
    </source>
</reference>
<comment type="caution">
    <text evidence="2">The sequence shown here is derived from an EMBL/GenBank/DDBJ whole genome shotgun (WGS) entry which is preliminary data.</text>
</comment>
<proteinExistence type="predicted"/>
<dbReference type="InterPro" id="IPR003409">
    <property type="entry name" value="MORN"/>
</dbReference>
<dbReference type="AlphaFoldDB" id="A0A8J8NQA2"/>
<dbReference type="Proteomes" id="UP000785679">
    <property type="component" value="Unassembled WGS sequence"/>
</dbReference>
<dbReference type="EMBL" id="RRYP01010095">
    <property type="protein sequence ID" value="TNV78615.1"/>
    <property type="molecule type" value="Genomic_DNA"/>
</dbReference>
<dbReference type="OrthoDB" id="296831at2759"/>
<dbReference type="SMART" id="SM00698">
    <property type="entry name" value="MORN"/>
    <property type="match status" value="2"/>
</dbReference>
<dbReference type="PANTHER" id="PTHR23084">
    <property type="entry name" value="PHOSPHATIDYLINOSITOL-4-PHOSPHATE 5-KINASE RELATED"/>
    <property type="match status" value="1"/>
</dbReference>
<protein>
    <recommendedName>
        <fullName evidence="4">MORN repeat protein</fullName>
    </recommendedName>
</protein>
<gene>
    <name evidence="2" type="ORF">FGO68_gene15648</name>
</gene>
<dbReference type="SUPFAM" id="SSF82185">
    <property type="entry name" value="Histone H3 K4-specific methyltransferase SET7/9 N-terminal domain"/>
    <property type="match status" value="1"/>
</dbReference>
<dbReference type="Gene3D" id="2.20.110.10">
    <property type="entry name" value="Histone H3 K4-specific methyltransferase SET7/9 N-terminal domain"/>
    <property type="match status" value="1"/>
</dbReference>
<dbReference type="Pfam" id="PF02493">
    <property type="entry name" value="MORN"/>
    <property type="match status" value="3"/>
</dbReference>
<sequence>MWKYGVPLNAKCCLKYKQQNWWECEGQVDKKYKLSGIGKWSSDSGLKYKGQLKNGSSHGFGEAVFPNGSKFEGFWKKQNMHGHGKYFYLDGSYEEGEYKDGIKQGESKYFTKEGQLIEFRIYENGKLIKKFASN</sequence>
<organism evidence="2 3">
    <name type="scientific">Halteria grandinella</name>
    <dbReference type="NCBI Taxonomy" id="5974"/>
    <lineage>
        <taxon>Eukaryota</taxon>
        <taxon>Sar</taxon>
        <taxon>Alveolata</taxon>
        <taxon>Ciliophora</taxon>
        <taxon>Intramacronucleata</taxon>
        <taxon>Spirotrichea</taxon>
        <taxon>Stichotrichia</taxon>
        <taxon>Sporadotrichida</taxon>
        <taxon>Halteriidae</taxon>
        <taxon>Halteria</taxon>
    </lineage>
</organism>
<name>A0A8J8NQA2_HALGN</name>
<evidence type="ECO:0000256" key="1">
    <source>
        <dbReference type="ARBA" id="ARBA00022737"/>
    </source>
</evidence>
<dbReference type="PANTHER" id="PTHR23084:SF263">
    <property type="entry name" value="MORN REPEAT-CONTAINING PROTEIN 1"/>
    <property type="match status" value="1"/>
</dbReference>
<evidence type="ECO:0000313" key="3">
    <source>
        <dbReference type="Proteomes" id="UP000785679"/>
    </source>
</evidence>
<evidence type="ECO:0000313" key="2">
    <source>
        <dbReference type="EMBL" id="TNV78615.1"/>
    </source>
</evidence>
<accession>A0A8J8NQA2</accession>